<keyword evidence="12" id="KW-1185">Reference proteome</keyword>
<dbReference type="Gene3D" id="3.10.150.10">
    <property type="entry name" value="DNA Polymerase III, subunit A, domain 2"/>
    <property type="match status" value="3"/>
</dbReference>
<evidence type="ECO:0000259" key="10">
    <source>
        <dbReference type="Pfam" id="PF02767"/>
    </source>
</evidence>
<organism evidence="11 12">
    <name type="scientific">Actinoalloteichus fjordicus</name>
    <dbReference type="NCBI Taxonomy" id="1612552"/>
    <lineage>
        <taxon>Bacteria</taxon>
        <taxon>Bacillati</taxon>
        <taxon>Actinomycetota</taxon>
        <taxon>Actinomycetes</taxon>
        <taxon>Pseudonocardiales</taxon>
        <taxon>Pseudonocardiaceae</taxon>
        <taxon>Actinoalloteichus</taxon>
    </lineage>
</organism>
<keyword evidence="3" id="KW-0963">Cytoplasm</keyword>
<keyword evidence="8" id="KW-0238">DNA-binding</keyword>
<dbReference type="AlphaFoldDB" id="A0AAC9PPU4"/>
<evidence type="ECO:0000313" key="12">
    <source>
        <dbReference type="Proteomes" id="UP000185511"/>
    </source>
</evidence>
<dbReference type="GO" id="GO:0006271">
    <property type="term" value="P:DNA strand elongation involved in DNA replication"/>
    <property type="evidence" value="ECO:0007669"/>
    <property type="project" value="TreeGrafter"/>
</dbReference>
<evidence type="ECO:0000259" key="9">
    <source>
        <dbReference type="Pfam" id="PF00712"/>
    </source>
</evidence>
<dbReference type="GO" id="GO:0003887">
    <property type="term" value="F:DNA-directed DNA polymerase activity"/>
    <property type="evidence" value="ECO:0007669"/>
    <property type="project" value="UniProtKB-KW"/>
</dbReference>
<dbReference type="InterPro" id="IPR001001">
    <property type="entry name" value="DNA_polIII_beta"/>
</dbReference>
<keyword evidence="7" id="KW-0239">DNA-directed DNA polymerase</keyword>
<feature type="domain" description="DNA polymerase III beta sliding clamp central" evidence="10">
    <location>
        <begin position="133"/>
        <end position="241"/>
    </location>
</feature>
<dbReference type="EC" id="2.7.7.7" evidence="11"/>
<dbReference type="GO" id="GO:0003677">
    <property type="term" value="F:DNA binding"/>
    <property type="evidence" value="ECO:0007669"/>
    <property type="project" value="UniProtKB-KW"/>
</dbReference>
<keyword evidence="5 11" id="KW-0548">Nucleotidyltransferase</keyword>
<evidence type="ECO:0000256" key="7">
    <source>
        <dbReference type="ARBA" id="ARBA00022932"/>
    </source>
</evidence>
<dbReference type="RefSeq" id="WP_075763702.1">
    <property type="nucleotide sequence ID" value="NZ_CP016076.1"/>
</dbReference>
<evidence type="ECO:0000256" key="1">
    <source>
        <dbReference type="ARBA" id="ARBA00004496"/>
    </source>
</evidence>
<evidence type="ECO:0000256" key="6">
    <source>
        <dbReference type="ARBA" id="ARBA00022705"/>
    </source>
</evidence>
<evidence type="ECO:0000256" key="3">
    <source>
        <dbReference type="ARBA" id="ARBA00022490"/>
    </source>
</evidence>
<dbReference type="KEGG" id="acad:UA74_01240"/>
<gene>
    <name evidence="11" type="ORF">UA74_01240</name>
</gene>
<dbReference type="Proteomes" id="UP000185511">
    <property type="component" value="Chromosome"/>
</dbReference>
<proteinExistence type="inferred from homology"/>
<dbReference type="CDD" id="cd00140">
    <property type="entry name" value="beta_clamp"/>
    <property type="match status" value="1"/>
</dbReference>
<dbReference type="GO" id="GO:0005737">
    <property type="term" value="C:cytoplasm"/>
    <property type="evidence" value="ECO:0007669"/>
    <property type="project" value="UniProtKB-SubCell"/>
</dbReference>
<keyword evidence="4 11" id="KW-0808">Transferase</keyword>
<sequence length="371" mass="39386">MDLDLTAPTASLASAVADVTRLLPTRVIEPVLTGIVLRGDAEGVTLSGTDRERGIRLWAPTLCHVDGEVLVPAKPLAETLRTVDTPEIRLVVEGSRLAVRTPQARFALPLLDLDTHPGVPAPPARLGVVAGGALRAALAPVAAAASRDDALPVFTGVRIASEGDRLVLMASDRFRLATARLPWRPVDTTPIDVLLPANTLAEILRRIPDGAEVGLHADEDRAALTWERSGLITALLATPFPSTDRLLSVTPDTTAWVEADVLAGAVRRALPYTGPHGLISLEVGDAELRVRGVDSQTGESEEMVKAVVDGGRPTRRFQARNLADGLKAFAGEQVRLAVPDIDRRGTVLTGEARRDEVELTYLVAPSRGGGH</sequence>
<accession>A0AAC9PPU4</accession>
<dbReference type="EMBL" id="CP016076">
    <property type="protein sequence ID" value="APU12338.1"/>
    <property type="molecule type" value="Genomic_DNA"/>
</dbReference>
<dbReference type="GO" id="GO:0008408">
    <property type="term" value="F:3'-5' exonuclease activity"/>
    <property type="evidence" value="ECO:0007669"/>
    <property type="project" value="InterPro"/>
</dbReference>
<evidence type="ECO:0000256" key="8">
    <source>
        <dbReference type="ARBA" id="ARBA00023125"/>
    </source>
</evidence>
<reference evidence="12" key="1">
    <citation type="submission" date="2016-06" db="EMBL/GenBank/DDBJ databases">
        <title>Complete genome sequence of Actinoalloteichus fjordicus DSM 46855 (=ADI127-17), type strain of the new species Actinoalloteichus fjordicus.</title>
        <authorList>
            <person name="Ruckert C."/>
            <person name="Nouioui I."/>
            <person name="Willmese J."/>
            <person name="van Wezel G."/>
            <person name="Klenk H.-P."/>
            <person name="Kalinowski J."/>
            <person name="Zotchev S.B."/>
        </authorList>
    </citation>
    <scope>NUCLEOTIDE SEQUENCE [LARGE SCALE GENOMIC DNA]</scope>
    <source>
        <strain evidence="12">ADI127-7</strain>
    </source>
</reference>
<name>A0AAC9PPU4_9PSEU</name>
<dbReference type="SUPFAM" id="SSF55979">
    <property type="entry name" value="DNA clamp"/>
    <property type="match status" value="3"/>
</dbReference>
<dbReference type="GO" id="GO:0009360">
    <property type="term" value="C:DNA polymerase III complex"/>
    <property type="evidence" value="ECO:0007669"/>
    <property type="project" value="InterPro"/>
</dbReference>
<evidence type="ECO:0000256" key="4">
    <source>
        <dbReference type="ARBA" id="ARBA00022679"/>
    </source>
</evidence>
<dbReference type="Pfam" id="PF02767">
    <property type="entry name" value="DNA_pol3_beta_2"/>
    <property type="match status" value="1"/>
</dbReference>
<dbReference type="InterPro" id="IPR046938">
    <property type="entry name" value="DNA_clamp_sf"/>
</dbReference>
<keyword evidence="6" id="KW-0235">DNA replication</keyword>
<comment type="subcellular location">
    <subcellularLocation>
        <location evidence="1">Cytoplasm</location>
    </subcellularLocation>
</comment>
<evidence type="ECO:0000256" key="2">
    <source>
        <dbReference type="ARBA" id="ARBA00010752"/>
    </source>
</evidence>
<evidence type="ECO:0000313" key="11">
    <source>
        <dbReference type="EMBL" id="APU12338.1"/>
    </source>
</evidence>
<feature type="domain" description="DNA polymerase III beta sliding clamp N-terminal" evidence="9">
    <location>
        <begin position="5"/>
        <end position="118"/>
    </location>
</feature>
<dbReference type="PANTHER" id="PTHR30478:SF0">
    <property type="entry name" value="BETA SLIDING CLAMP"/>
    <property type="match status" value="1"/>
</dbReference>
<dbReference type="NCBIfam" id="TIGR00663">
    <property type="entry name" value="dnan"/>
    <property type="match status" value="1"/>
</dbReference>
<dbReference type="PANTHER" id="PTHR30478">
    <property type="entry name" value="DNA POLYMERASE III SUBUNIT BETA"/>
    <property type="match status" value="1"/>
</dbReference>
<dbReference type="InterPro" id="IPR022637">
    <property type="entry name" value="DNA_polIII_beta_cen"/>
</dbReference>
<dbReference type="SMART" id="SM00480">
    <property type="entry name" value="POL3Bc"/>
    <property type="match status" value="1"/>
</dbReference>
<dbReference type="InterPro" id="IPR022634">
    <property type="entry name" value="DNA_polIII_beta_N"/>
</dbReference>
<comment type="similarity">
    <text evidence="2">Belongs to the beta sliding clamp family.</text>
</comment>
<evidence type="ECO:0000256" key="5">
    <source>
        <dbReference type="ARBA" id="ARBA00022695"/>
    </source>
</evidence>
<protein>
    <submittedName>
        <fullName evidence="11">DNA polymerase III, beta subunit</fullName>
        <ecNumber evidence="11">2.7.7.7</ecNumber>
    </submittedName>
</protein>
<dbReference type="Pfam" id="PF00712">
    <property type="entry name" value="DNA_pol3_beta"/>
    <property type="match status" value="1"/>
</dbReference>